<evidence type="ECO:0000256" key="1">
    <source>
        <dbReference type="SAM" id="SignalP"/>
    </source>
</evidence>
<dbReference type="Proteomes" id="UP000606974">
    <property type="component" value="Unassembled WGS sequence"/>
</dbReference>
<evidence type="ECO:0008006" key="4">
    <source>
        <dbReference type="Google" id="ProtNLM"/>
    </source>
</evidence>
<evidence type="ECO:0000313" key="2">
    <source>
        <dbReference type="EMBL" id="KAF7512918.1"/>
    </source>
</evidence>
<keyword evidence="1" id="KW-0732">Signal</keyword>
<reference evidence="2" key="1">
    <citation type="submission" date="2020-02" db="EMBL/GenBank/DDBJ databases">
        <authorList>
            <person name="Palmer J.M."/>
        </authorList>
    </citation>
    <scope>NUCLEOTIDE SEQUENCE</scope>
    <source>
        <strain evidence="2">EPUS1.4</strain>
        <tissue evidence="2">Thallus</tissue>
    </source>
</reference>
<keyword evidence="3" id="KW-1185">Reference proteome</keyword>
<accession>A0A8H7API6</accession>
<proteinExistence type="predicted"/>
<dbReference type="AlphaFoldDB" id="A0A8H7API6"/>
<sequence>MHVPLPVTLLLLLSPSSMSISAAVPLPESGSSLAAASCHINTTSPIVQPADTISSIASSARTPTPTPAHSSYITASNPIITDRPSVPLIVDSGVATPSCCLSYLPSPESTNCHLNTDKANSSSRAEPSTKQGVDLNTIVSISLGAAQVLLSIFPTQAAWRFLHHHGHGGVNP</sequence>
<name>A0A8H7API6_9EURO</name>
<organism evidence="2 3">
    <name type="scientific">Endocarpon pusillum</name>
    <dbReference type="NCBI Taxonomy" id="364733"/>
    <lineage>
        <taxon>Eukaryota</taxon>
        <taxon>Fungi</taxon>
        <taxon>Dikarya</taxon>
        <taxon>Ascomycota</taxon>
        <taxon>Pezizomycotina</taxon>
        <taxon>Eurotiomycetes</taxon>
        <taxon>Chaetothyriomycetidae</taxon>
        <taxon>Verrucariales</taxon>
        <taxon>Verrucariaceae</taxon>
        <taxon>Endocarpon</taxon>
    </lineage>
</organism>
<dbReference type="OrthoDB" id="10373729at2759"/>
<protein>
    <recommendedName>
        <fullName evidence="4">Hydrophobin</fullName>
    </recommendedName>
</protein>
<feature type="signal peptide" evidence="1">
    <location>
        <begin position="1"/>
        <end position="19"/>
    </location>
</feature>
<gene>
    <name evidence="2" type="ORF">GJ744_012021</name>
</gene>
<dbReference type="EMBL" id="JAACFV010000009">
    <property type="protein sequence ID" value="KAF7512918.1"/>
    <property type="molecule type" value="Genomic_DNA"/>
</dbReference>
<feature type="chain" id="PRO_5034938119" description="Hydrophobin" evidence="1">
    <location>
        <begin position="20"/>
        <end position="172"/>
    </location>
</feature>
<evidence type="ECO:0000313" key="3">
    <source>
        <dbReference type="Proteomes" id="UP000606974"/>
    </source>
</evidence>
<comment type="caution">
    <text evidence="2">The sequence shown here is derived from an EMBL/GenBank/DDBJ whole genome shotgun (WGS) entry which is preliminary data.</text>
</comment>